<sequence>MAEPIREEPNVSGPIRTTVFKSGNSQAVRIPAALRIASGAVSIEAVPEGLLLRPEEEDFGLVVARLREFQKEHNLEQGLIEEIEDLPLDEVPNLDHSPDHGG</sequence>
<dbReference type="Gene3D" id="2.10.260.10">
    <property type="match status" value="1"/>
</dbReference>
<dbReference type="InterPro" id="IPR037914">
    <property type="entry name" value="SpoVT-AbrB_sf"/>
</dbReference>
<proteinExistence type="predicted"/>
<evidence type="ECO:0000313" key="6">
    <source>
        <dbReference type="Proteomes" id="UP000683520"/>
    </source>
</evidence>
<keyword evidence="1 3" id="KW-0238">DNA-binding</keyword>
<gene>
    <name evidence="3" type="ORF">HC138_09690</name>
    <name evidence="4" type="ORF">I6L55_04185</name>
</gene>
<accession>A0AAP6XL98</accession>
<dbReference type="InterPro" id="IPR007159">
    <property type="entry name" value="SpoVT-AbrB_dom"/>
</dbReference>
<dbReference type="GO" id="GO:0003677">
    <property type="term" value="F:DNA binding"/>
    <property type="evidence" value="ECO:0007669"/>
    <property type="project" value="UniProtKB-UniRule"/>
</dbReference>
<dbReference type="Proteomes" id="UP000683520">
    <property type="component" value="Chromosome"/>
</dbReference>
<evidence type="ECO:0000256" key="1">
    <source>
        <dbReference type="PROSITE-ProRule" id="PRU01076"/>
    </source>
</evidence>
<dbReference type="GeneID" id="92749378"/>
<keyword evidence="6" id="KW-1185">Reference proteome</keyword>
<organism evidence="3 5">
    <name type="scientific">Corynebacterium coyleae</name>
    <dbReference type="NCBI Taxonomy" id="53374"/>
    <lineage>
        <taxon>Bacteria</taxon>
        <taxon>Bacillati</taxon>
        <taxon>Actinomycetota</taxon>
        <taxon>Actinomycetes</taxon>
        <taxon>Mycobacteriales</taxon>
        <taxon>Corynebacteriaceae</taxon>
        <taxon>Corynebacterium</taxon>
    </lineage>
</organism>
<dbReference type="EMBL" id="JAAUVV010000021">
    <property type="protein sequence ID" value="NJJ04615.1"/>
    <property type="molecule type" value="Genomic_DNA"/>
</dbReference>
<dbReference type="PROSITE" id="PS51740">
    <property type="entry name" value="SPOVT_ABRB"/>
    <property type="match status" value="1"/>
</dbReference>
<dbReference type="Pfam" id="PF04014">
    <property type="entry name" value="MazE_antitoxin"/>
    <property type="match status" value="1"/>
</dbReference>
<dbReference type="SUPFAM" id="SSF89447">
    <property type="entry name" value="AbrB/MazE/MraZ-like"/>
    <property type="match status" value="1"/>
</dbReference>
<reference evidence="4 6" key="2">
    <citation type="submission" date="2021-06" db="EMBL/GenBank/DDBJ databases">
        <title>FDA dAtabase for Regulatory Grade micrObial Sequences (FDA-ARGOS): Supporting development and validation of Infectious Disease Dx tests.</title>
        <authorList>
            <person name="Sproer C."/>
            <person name="Gronow S."/>
            <person name="Severitt S."/>
            <person name="Schroder I."/>
            <person name="Tallon L."/>
            <person name="Sadzewicz L."/>
            <person name="Zhao X."/>
            <person name="Boylan J."/>
            <person name="Ott S."/>
            <person name="Bowen H."/>
            <person name="Vavikolanu K."/>
            <person name="Mehta A."/>
            <person name="Aluvathingal J."/>
            <person name="Nadendla S."/>
            <person name="Lowell S."/>
            <person name="Myers T."/>
            <person name="Yan Y."/>
        </authorList>
    </citation>
    <scope>NUCLEOTIDE SEQUENCE [LARGE SCALE GENOMIC DNA]</scope>
    <source>
        <strain evidence="4 6">FDAARGOS 1425</strain>
    </source>
</reference>
<dbReference type="AlphaFoldDB" id="A0AAP6XL98"/>
<evidence type="ECO:0000313" key="4">
    <source>
        <dbReference type="EMBL" id="QXB19278.1"/>
    </source>
</evidence>
<reference evidence="3 5" key="1">
    <citation type="submission" date="2020-03" db="EMBL/GenBank/DDBJ databases">
        <title>Draft genome sequences of bacterial isolates from the female urobiome.</title>
        <authorList>
            <person name="Miller-Ensminger T."/>
            <person name="Wolfe A.J."/>
            <person name="Putonti C."/>
        </authorList>
    </citation>
    <scope>NUCLEOTIDE SEQUENCE [LARGE SCALE GENOMIC DNA]</scope>
    <source>
        <strain evidence="3 5">UMB8490</strain>
    </source>
</reference>
<evidence type="ECO:0000313" key="3">
    <source>
        <dbReference type="EMBL" id="NJJ04615.1"/>
    </source>
</evidence>
<dbReference type="RefSeq" id="WP_141739352.1">
    <property type="nucleotide sequence ID" value="NZ_CP047198.1"/>
</dbReference>
<feature type="domain" description="SpoVT-AbrB" evidence="2">
    <location>
        <begin position="17"/>
        <end position="57"/>
    </location>
</feature>
<evidence type="ECO:0000313" key="5">
    <source>
        <dbReference type="Proteomes" id="UP000591626"/>
    </source>
</evidence>
<dbReference type="EMBL" id="CP077302">
    <property type="protein sequence ID" value="QXB19278.1"/>
    <property type="molecule type" value="Genomic_DNA"/>
</dbReference>
<name>A0AAP6XL98_9CORY</name>
<dbReference type="Proteomes" id="UP000591626">
    <property type="component" value="Unassembled WGS sequence"/>
</dbReference>
<evidence type="ECO:0000259" key="2">
    <source>
        <dbReference type="PROSITE" id="PS51740"/>
    </source>
</evidence>
<protein>
    <submittedName>
        <fullName evidence="3">AbrB/MazE/SpoVT family DNA-binding domain-containing protein</fullName>
    </submittedName>
</protein>